<gene>
    <name evidence="3" type="ORF">HD556DRAFT_680615</name>
</gene>
<dbReference type="Proteomes" id="UP000719766">
    <property type="component" value="Unassembled WGS sequence"/>
</dbReference>
<organism evidence="3 4">
    <name type="scientific">Suillus plorans</name>
    <dbReference type="NCBI Taxonomy" id="116603"/>
    <lineage>
        <taxon>Eukaryota</taxon>
        <taxon>Fungi</taxon>
        <taxon>Dikarya</taxon>
        <taxon>Basidiomycota</taxon>
        <taxon>Agaricomycotina</taxon>
        <taxon>Agaricomycetes</taxon>
        <taxon>Agaricomycetidae</taxon>
        <taxon>Boletales</taxon>
        <taxon>Suillineae</taxon>
        <taxon>Suillaceae</taxon>
        <taxon>Suillus</taxon>
    </lineage>
</organism>
<reference evidence="3" key="1">
    <citation type="journal article" date="2020" name="New Phytol.">
        <title>Comparative genomics reveals dynamic genome evolution in host specialist ectomycorrhizal fungi.</title>
        <authorList>
            <person name="Lofgren L.A."/>
            <person name="Nguyen N.H."/>
            <person name="Vilgalys R."/>
            <person name="Ruytinx J."/>
            <person name="Liao H.L."/>
            <person name="Branco S."/>
            <person name="Kuo A."/>
            <person name="LaButti K."/>
            <person name="Lipzen A."/>
            <person name="Andreopoulos W."/>
            <person name="Pangilinan J."/>
            <person name="Riley R."/>
            <person name="Hundley H."/>
            <person name="Na H."/>
            <person name="Barry K."/>
            <person name="Grigoriev I.V."/>
            <person name="Stajich J.E."/>
            <person name="Kennedy P.G."/>
        </authorList>
    </citation>
    <scope>NUCLEOTIDE SEQUENCE</scope>
    <source>
        <strain evidence="3">S12</strain>
    </source>
</reference>
<feature type="transmembrane region" description="Helical" evidence="2">
    <location>
        <begin position="64"/>
        <end position="86"/>
    </location>
</feature>
<protein>
    <submittedName>
        <fullName evidence="3">Uncharacterized protein</fullName>
    </submittedName>
</protein>
<dbReference type="RefSeq" id="XP_041157757.1">
    <property type="nucleotide sequence ID" value="XM_041311289.1"/>
</dbReference>
<keyword evidence="2" id="KW-1133">Transmembrane helix</keyword>
<dbReference type="GeneID" id="64605053"/>
<evidence type="ECO:0000313" key="4">
    <source>
        <dbReference type="Proteomes" id="UP000719766"/>
    </source>
</evidence>
<evidence type="ECO:0000313" key="3">
    <source>
        <dbReference type="EMBL" id="KAG1790824.1"/>
    </source>
</evidence>
<sequence length="180" mass="21061">MRSNGNPSSDAPPHSEKSPVFRNHKRSTSGKNHLQLSLLNSFFFLSLLSLTLKRYRRCLFIDNVFHFVHLRYAASYVVMMLSMAFPTRTPLVLSNLVSFGHITKPYRRWAMLCFQLKLAFLIFQYYWRVSSTCLLLSLLFVRGGLIPGIFCIRSFPWGLFPDLSRNRIYPCYRHTARLKT</sequence>
<keyword evidence="4" id="KW-1185">Reference proteome</keyword>
<comment type="caution">
    <text evidence="3">The sequence shown here is derived from an EMBL/GenBank/DDBJ whole genome shotgun (WGS) entry which is preliminary data.</text>
</comment>
<evidence type="ECO:0000256" key="2">
    <source>
        <dbReference type="SAM" id="Phobius"/>
    </source>
</evidence>
<keyword evidence="2" id="KW-0472">Membrane</keyword>
<feature type="transmembrane region" description="Helical" evidence="2">
    <location>
        <begin position="34"/>
        <end position="52"/>
    </location>
</feature>
<name>A0A9P7AJI7_9AGAM</name>
<keyword evidence="2" id="KW-0812">Transmembrane</keyword>
<evidence type="ECO:0000256" key="1">
    <source>
        <dbReference type="SAM" id="MobiDB-lite"/>
    </source>
</evidence>
<feature type="transmembrane region" description="Helical" evidence="2">
    <location>
        <begin position="134"/>
        <end position="155"/>
    </location>
</feature>
<accession>A0A9P7AJI7</accession>
<proteinExistence type="predicted"/>
<dbReference type="EMBL" id="JABBWE010000047">
    <property type="protein sequence ID" value="KAG1790824.1"/>
    <property type="molecule type" value="Genomic_DNA"/>
</dbReference>
<dbReference type="OrthoDB" id="10633921at2759"/>
<feature type="region of interest" description="Disordered" evidence="1">
    <location>
        <begin position="1"/>
        <end position="27"/>
    </location>
</feature>
<feature type="transmembrane region" description="Helical" evidence="2">
    <location>
        <begin position="106"/>
        <end position="127"/>
    </location>
</feature>
<dbReference type="AlphaFoldDB" id="A0A9P7AJI7"/>